<reference evidence="5 6" key="1">
    <citation type="submission" date="2014-11" db="EMBL/GenBank/DDBJ databases">
        <title>Draft Genome Sequences of Paenibacillus polymyxa NRRL B-30509 and Paenibacillus terrae NRRL B-30644, Strains from a Poultry Environment that Produce Tridecaptin A and Paenicidins.</title>
        <authorList>
            <person name="van Belkum M.J."/>
            <person name="Lohans C.T."/>
            <person name="Vederas J.C."/>
        </authorList>
    </citation>
    <scope>NUCLEOTIDE SEQUENCE [LARGE SCALE GENOMIC DNA]</scope>
    <source>
        <strain evidence="5 6">NRRL B-30644</strain>
    </source>
</reference>
<dbReference type="InterPro" id="IPR004089">
    <property type="entry name" value="MCPsignal_dom"/>
</dbReference>
<dbReference type="AlphaFoldDB" id="A0A0D7X8L3"/>
<evidence type="ECO:0000313" key="6">
    <source>
        <dbReference type="Proteomes" id="UP000032534"/>
    </source>
</evidence>
<dbReference type="PANTHER" id="PTHR32089">
    <property type="entry name" value="METHYL-ACCEPTING CHEMOTAXIS PROTEIN MCPB"/>
    <property type="match status" value="1"/>
</dbReference>
<keyword evidence="1 2" id="KW-0807">Transducer</keyword>
<dbReference type="Gene3D" id="1.10.287.950">
    <property type="entry name" value="Methyl-accepting chemotaxis protein"/>
    <property type="match status" value="1"/>
</dbReference>
<accession>A0A0D7X8L3</accession>
<evidence type="ECO:0000256" key="1">
    <source>
        <dbReference type="ARBA" id="ARBA00023224"/>
    </source>
</evidence>
<dbReference type="PANTHER" id="PTHR32089:SF112">
    <property type="entry name" value="LYSOZYME-LIKE PROTEIN-RELATED"/>
    <property type="match status" value="1"/>
</dbReference>
<dbReference type="SUPFAM" id="SSF58104">
    <property type="entry name" value="Methyl-accepting chemotaxis protein (MCP) signaling domain"/>
    <property type="match status" value="1"/>
</dbReference>
<evidence type="ECO:0000259" key="4">
    <source>
        <dbReference type="PROSITE" id="PS50111"/>
    </source>
</evidence>
<evidence type="ECO:0000256" key="3">
    <source>
        <dbReference type="SAM" id="Coils"/>
    </source>
</evidence>
<dbReference type="RefSeq" id="WP_044644277.1">
    <property type="nucleotide sequence ID" value="NZ_JTHP01000001.1"/>
</dbReference>
<comment type="caution">
    <text evidence="5">The sequence shown here is derived from an EMBL/GenBank/DDBJ whole genome shotgun (WGS) entry which is preliminary data.</text>
</comment>
<dbReference type="EMBL" id="JTHP01000001">
    <property type="protein sequence ID" value="KJD47484.1"/>
    <property type="molecule type" value="Genomic_DNA"/>
</dbReference>
<keyword evidence="3" id="KW-0175">Coiled coil</keyword>
<protein>
    <submittedName>
        <fullName evidence="5">Chemotaxis protein</fullName>
    </submittedName>
</protein>
<dbReference type="PATRIC" id="fig|159743.3.peg.134"/>
<dbReference type="GO" id="GO:0016020">
    <property type="term" value="C:membrane"/>
    <property type="evidence" value="ECO:0007669"/>
    <property type="project" value="InterPro"/>
</dbReference>
<dbReference type="SMART" id="SM00283">
    <property type="entry name" value="MA"/>
    <property type="match status" value="1"/>
</dbReference>
<dbReference type="GO" id="GO:0007165">
    <property type="term" value="P:signal transduction"/>
    <property type="evidence" value="ECO:0007669"/>
    <property type="project" value="UniProtKB-KW"/>
</dbReference>
<proteinExistence type="predicted"/>
<organism evidence="5 6">
    <name type="scientific">Paenibacillus terrae</name>
    <dbReference type="NCBI Taxonomy" id="159743"/>
    <lineage>
        <taxon>Bacteria</taxon>
        <taxon>Bacillati</taxon>
        <taxon>Bacillota</taxon>
        <taxon>Bacilli</taxon>
        <taxon>Bacillales</taxon>
        <taxon>Paenibacillaceae</taxon>
        <taxon>Paenibacillus</taxon>
    </lineage>
</organism>
<dbReference type="OrthoDB" id="9807021at2"/>
<evidence type="ECO:0000256" key="2">
    <source>
        <dbReference type="PROSITE-ProRule" id="PRU00284"/>
    </source>
</evidence>
<dbReference type="PROSITE" id="PS50111">
    <property type="entry name" value="CHEMOTAXIS_TRANSDUC_2"/>
    <property type="match status" value="1"/>
</dbReference>
<keyword evidence="6" id="KW-1185">Reference proteome</keyword>
<evidence type="ECO:0000313" key="5">
    <source>
        <dbReference type="EMBL" id="KJD47484.1"/>
    </source>
</evidence>
<dbReference type="Pfam" id="PF00015">
    <property type="entry name" value="MCPsignal"/>
    <property type="match status" value="1"/>
</dbReference>
<dbReference type="Proteomes" id="UP000032534">
    <property type="component" value="Unassembled WGS sequence"/>
</dbReference>
<feature type="coiled-coil region" evidence="3">
    <location>
        <begin position="213"/>
        <end position="240"/>
    </location>
</feature>
<sequence length="278" mass="30597">MNTVDALIAAIPYIQQIMREKVTLCLLDRTHVLAYSESEGMELGFETGSELLEGYQNFSMLKNGREPSLTHVPAELLGYPLDMVSIPVFDENGEVVAAFAASYNLTNKNQLDQIVTENLSITEHLIDMVQHVAAHSEELQATSEQILKNTQIAVQNSGKINQVAVFIKEISDQTNLLGLNAAIEAARVGEAGAGFGIVAQEVRKLSVESKKATVDIEAALKDVQNSVRQMEEEIEQIVASSQEQATLVNSFTEIMERMQQASETMQHLAKNLTSYIVK</sequence>
<gene>
    <name evidence="5" type="ORF">QD47_00580</name>
</gene>
<name>A0A0D7X8L3_9BACL</name>
<feature type="domain" description="Methyl-accepting transducer" evidence="4">
    <location>
        <begin position="155"/>
        <end position="278"/>
    </location>
</feature>